<reference evidence="4 5" key="1">
    <citation type="submission" date="2014-04" db="EMBL/GenBank/DDBJ databases">
        <authorList>
            <consortium name="DOE Joint Genome Institute"/>
            <person name="Kuo A."/>
            <person name="Kohler A."/>
            <person name="Jargeat P."/>
            <person name="Nagy L.G."/>
            <person name="Floudas D."/>
            <person name="Copeland A."/>
            <person name="Barry K.W."/>
            <person name="Cichocki N."/>
            <person name="Veneault-Fourrey C."/>
            <person name="LaButti K."/>
            <person name="Lindquist E.A."/>
            <person name="Lipzen A."/>
            <person name="Lundell T."/>
            <person name="Morin E."/>
            <person name="Murat C."/>
            <person name="Sun H."/>
            <person name="Tunlid A."/>
            <person name="Henrissat B."/>
            <person name="Grigoriev I.V."/>
            <person name="Hibbett D.S."/>
            <person name="Martin F."/>
            <person name="Nordberg H.P."/>
            <person name="Cantor M.N."/>
            <person name="Hua S.X."/>
        </authorList>
    </citation>
    <scope>NUCLEOTIDE SEQUENCE [LARGE SCALE GENOMIC DNA]</scope>
    <source>
        <strain evidence="4 5">Ve08.2h10</strain>
    </source>
</reference>
<dbReference type="InParanoid" id="A0A0D0CYE0"/>
<feature type="region of interest" description="Disordered" evidence="2">
    <location>
        <begin position="344"/>
        <end position="365"/>
    </location>
</feature>
<dbReference type="SUPFAM" id="SSF54236">
    <property type="entry name" value="Ubiquitin-like"/>
    <property type="match status" value="1"/>
</dbReference>
<name>A0A0D0CYE0_9AGAM</name>
<evidence type="ECO:0000259" key="3">
    <source>
        <dbReference type="PROSITE" id="PS50033"/>
    </source>
</evidence>
<dbReference type="GO" id="GO:0043130">
    <property type="term" value="F:ubiquitin binding"/>
    <property type="evidence" value="ECO:0007669"/>
    <property type="project" value="TreeGrafter"/>
</dbReference>
<feature type="compositionally biased region" description="Low complexity" evidence="2">
    <location>
        <begin position="284"/>
        <end position="297"/>
    </location>
</feature>
<evidence type="ECO:0000256" key="1">
    <source>
        <dbReference type="ARBA" id="ARBA00023054"/>
    </source>
</evidence>
<dbReference type="Proteomes" id="UP000054538">
    <property type="component" value="Unassembled WGS sequence"/>
</dbReference>
<dbReference type="PROSITE" id="PS50033">
    <property type="entry name" value="UBX"/>
    <property type="match status" value="1"/>
</dbReference>
<dbReference type="AlphaFoldDB" id="A0A0D0CYE0"/>
<dbReference type="GO" id="GO:0005783">
    <property type="term" value="C:endoplasmic reticulum"/>
    <property type="evidence" value="ECO:0007669"/>
    <property type="project" value="TreeGrafter"/>
</dbReference>
<protein>
    <recommendedName>
        <fullName evidence="3">UBX domain-containing protein</fullName>
    </recommendedName>
</protein>
<gene>
    <name evidence="4" type="ORF">PAXRUDRAFT_833398</name>
</gene>
<evidence type="ECO:0000313" key="5">
    <source>
        <dbReference type="Proteomes" id="UP000054538"/>
    </source>
</evidence>
<dbReference type="Gene3D" id="3.40.30.10">
    <property type="entry name" value="Glutaredoxin"/>
    <property type="match status" value="1"/>
</dbReference>
<dbReference type="SMART" id="SM00166">
    <property type="entry name" value="UBX"/>
    <property type="match status" value="1"/>
</dbReference>
<dbReference type="GO" id="GO:0036503">
    <property type="term" value="P:ERAD pathway"/>
    <property type="evidence" value="ECO:0007669"/>
    <property type="project" value="TreeGrafter"/>
</dbReference>
<dbReference type="InterPro" id="IPR036249">
    <property type="entry name" value="Thioredoxin-like_sf"/>
</dbReference>
<evidence type="ECO:0000256" key="2">
    <source>
        <dbReference type="SAM" id="MobiDB-lite"/>
    </source>
</evidence>
<dbReference type="InterPro" id="IPR029071">
    <property type="entry name" value="Ubiquitin-like_domsf"/>
</dbReference>
<keyword evidence="5" id="KW-1185">Reference proteome</keyword>
<proteinExistence type="predicted"/>
<dbReference type="OrthoDB" id="1026733at2759"/>
<feature type="region of interest" description="Disordered" evidence="2">
    <location>
        <begin position="284"/>
        <end position="314"/>
    </location>
</feature>
<evidence type="ECO:0000313" key="4">
    <source>
        <dbReference type="EMBL" id="KIK80653.1"/>
    </source>
</evidence>
<dbReference type="HOGENOM" id="CLU_020031_1_0_1"/>
<dbReference type="CDD" id="cd01767">
    <property type="entry name" value="UBX"/>
    <property type="match status" value="1"/>
</dbReference>
<dbReference type="InterPro" id="IPR006577">
    <property type="entry name" value="UAS"/>
</dbReference>
<sequence>MEHLGASQQEAVKQLQSILGPHDHDVDVLISVLQSLDWNIQDATGLLLNDPQEDSGDNRGAHRQRLPQVELGNHGHAGGQAPPRPWTQTLFALLSLPINIISGLLRFVLGILRIPLLSLPLTNATHQGLRQAYPNSRSATRRWITALEEETGAVSFKCVATVASGLDTRPSTSRRNMYPPISRADGTKILPDFFDGTYEEVLDICHKEGKIACVILVSDEHDDVPEFKRSTLTDPGFVRVLTENSFVVWGGDVRDKVSWDAAQKLQATTFPFVAFLALQPRRNLSTNSSSSSSPSLTVLSRHHGRSVPESGPTSAHTLMHHLEHQLLPRVTPFLTRYKLQLQEHERDRRIREQQDKAFQDSARRDRERIQARIHAELEEAERVRMEEATHRQEEQRLQAEQERQQRLQALRLQWRRWMRRCIIPPEVRGGTAVRLALKLSGSSRVVRTFPLNSTLTELYAFADAQTIPLTMQPEGDPEHTPEGPEGDLQSLENYILLQEQGPESWWGFKLALTYPRREIKWTANTSLVDAGLKSGEQLVMELISDNTGASPHLSDDDYESEGN</sequence>
<dbReference type="Pfam" id="PF00789">
    <property type="entry name" value="UBX"/>
    <property type="match status" value="1"/>
</dbReference>
<organism evidence="4 5">
    <name type="scientific">Paxillus rubicundulus Ve08.2h10</name>
    <dbReference type="NCBI Taxonomy" id="930991"/>
    <lineage>
        <taxon>Eukaryota</taxon>
        <taxon>Fungi</taxon>
        <taxon>Dikarya</taxon>
        <taxon>Basidiomycota</taxon>
        <taxon>Agaricomycotina</taxon>
        <taxon>Agaricomycetes</taxon>
        <taxon>Agaricomycetidae</taxon>
        <taxon>Boletales</taxon>
        <taxon>Paxilineae</taxon>
        <taxon>Paxillaceae</taxon>
        <taxon>Paxillus</taxon>
    </lineage>
</organism>
<feature type="domain" description="UBX" evidence="3">
    <location>
        <begin position="428"/>
        <end position="540"/>
    </location>
</feature>
<dbReference type="PANTHER" id="PTHR23322:SF1">
    <property type="entry name" value="FAS-ASSOCIATED FACTOR 2"/>
    <property type="match status" value="1"/>
</dbReference>
<dbReference type="FunCoup" id="A0A0D0CYE0">
    <property type="interactions" value="799"/>
</dbReference>
<dbReference type="Gene3D" id="3.10.20.90">
    <property type="entry name" value="Phosphatidylinositol 3-kinase Catalytic Subunit, Chain A, domain 1"/>
    <property type="match status" value="1"/>
</dbReference>
<feature type="region of interest" description="Disordered" evidence="2">
    <location>
        <begin position="544"/>
        <end position="563"/>
    </location>
</feature>
<reference evidence="5" key="2">
    <citation type="submission" date="2015-01" db="EMBL/GenBank/DDBJ databases">
        <title>Evolutionary Origins and Diversification of the Mycorrhizal Mutualists.</title>
        <authorList>
            <consortium name="DOE Joint Genome Institute"/>
            <consortium name="Mycorrhizal Genomics Consortium"/>
            <person name="Kohler A."/>
            <person name="Kuo A."/>
            <person name="Nagy L.G."/>
            <person name="Floudas D."/>
            <person name="Copeland A."/>
            <person name="Barry K.W."/>
            <person name="Cichocki N."/>
            <person name="Veneault-Fourrey C."/>
            <person name="LaButti K."/>
            <person name="Lindquist E.A."/>
            <person name="Lipzen A."/>
            <person name="Lundell T."/>
            <person name="Morin E."/>
            <person name="Murat C."/>
            <person name="Riley R."/>
            <person name="Ohm R."/>
            <person name="Sun H."/>
            <person name="Tunlid A."/>
            <person name="Henrissat B."/>
            <person name="Grigoriev I.V."/>
            <person name="Hibbett D.S."/>
            <person name="Martin F."/>
        </authorList>
    </citation>
    <scope>NUCLEOTIDE SEQUENCE [LARGE SCALE GENOMIC DNA]</scope>
    <source>
        <strain evidence="5">Ve08.2h10</strain>
    </source>
</reference>
<keyword evidence="1" id="KW-0175">Coiled coil</keyword>
<dbReference type="InterPro" id="IPR050730">
    <property type="entry name" value="UBX_domain-protein"/>
</dbReference>
<dbReference type="SMART" id="SM00594">
    <property type="entry name" value="UAS"/>
    <property type="match status" value="1"/>
</dbReference>
<dbReference type="STRING" id="930991.A0A0D0CYE0"/>
<accession>A0A0D0CYE0</accession>
<dbReference type="InterPro" id="IPR001012">
    <property type="entry name" value="UBX_dom"/>
</dbReference>
<dbReference type="PANTHER" id="PTHR23322">
    <property type="entry name" value="FAS-ASSOCIATED PROTEIN"/>
    <property type="match status" value="1"/>
</dbReference>
<dbReference type="SUPFAM" id="SSF52833">
    <property type="entry name" value="Thioredoxin-like"/>
    <property type="match status" value="1"/>
</dbReference>
<dbReference type="EMBL" id="KN825966">
    <property type="protein sequence ID" value="KIK80653.1"/>
    <property type="molecule type" value="Genomic_DNA"/>
</dbReference>